<dbReference type="InterPro" id="IPR051202">
    <property type="entry name" value="Peptidase_C40"/>
</dbReference>
<dbReference type="GO" id="GO:0006508">
    <property type="term" value="P:proteolysis"/>
    <property type="evidence" value="ECO:0007669"/>
    <property type="project" value="UniProtKB-KW"/>
</dbReference>
<sequence>MKLHHKWSKRLAIMTIGATVAISGGVISSPQPTQAATDTDIATIDATITSTSRADSIISLGKRYLGTPYKFGAKVGQTRNFDCSTLTKYIFGKYGITLPRTAAQQSKMGSFVSKSNWKKGDLLFFSVPGRSGVGHVGVYVGNNKMLNTYGAGGVKITTINSYWNSHYMTARRVIK</sequence>
<gene>
    <name evidence="6" type="ORF">GQF01_32925</name>
</gene>
<feature type="domain" description="NlpC/P60" evidence="5">
    <location>
        <begin position="51"/>
        <end position="174"/>
    </location>
</feature>
<evidence type="ECO:0000259" key="5">
    <source>
        <dbReference type="PROSITE" id="PS51935"/>
    </source>
</evidence>
<dbReference type="Proteomes" id="UP000481087">
    <property type="component" value="Unassembled WGS sequence"/>
</dbReference>
<accession>A0A6L8V9H7</accession>
<dbReference type="GO" id="GO:0008234">
    <property type="term" value="F:cysteine-type peptidase activity"/>
    <property type="evidence" value="ECO:0007669"/>
    <property type="project" value="UniProtKB-KW"/>
</dbReference>
<keyword evidence="4" id="KW-0788">Thiol protease</keyword>
<evidence type="ECO:0000313" key="6">
    <source>
        <dbReference type="EMBL" id="MZQ86925.1"/>
    </source>
</evidence>
<keyword evidence="2" id="KW-0645">Protease</keyword>
<dbReference type="InterPro" id="IPR038765">
    <property type="entry name" value="Papain-like_cys_pep_sf"/>
</dbReference>
<protein>
    <submittedName>
        <fullName evidence="6">NlpC/P60 family protein</fullName>
    </submittedName>
</protein>
<keyword evidence="3" id="KW-0378">Hydrolase</keyword>
<dbReference type="SUPFAM" id="SSF54001">
    <property type="entry name" value="Cysteine proteinases"/>
    <property type="match status" value="1"/>
</dbReference>
<reference evidence="6 7" key="1">
    <citation type="submission" date="2019-12" db="EMBL/GenBank/DDBJ databases">
        <title>Paenibacillus sp. nov. sp. isolated from soil.</title>
        <authorList>
            <person name="Kim J."/>
            <person name="Jeong S.E."/>
            <person name="Jung H.S."/>
            <person name="Jeon C.O."/>
        </authorList>
    </citation>
    <scope>NUCLEOTIDE SEQUENCE [LARGE SCALE GENOMIC DNA]</scope>
    <source>
        <strain evidence="6 7">5J-6</strain>
    </source>
</reference>
<dbReference type="RefSeq" id="WP_161411430.1">
    <property type="nucleotide sequence ID" value="NZ_WTUZ01000040.1"/>
</dbReference>
<dbReference type="InterPro" id="IPR000064">
    <property type="entry name" value="NLP_P60_dom"/>
</dbReference>
<dbReference type="PROSITE" id="PS51935">
    <property type="entry name" value="NLPC_P60"/>
    <property type="match status" value="1"/>
</dbReference>
<comment type="caution">
    <text evidence="6">The sequence shown here is derived from an EMBL/GenBank/DDBJ whole genome shotgun (WGS) entry which is preliminary data.</text>
</comment>
<dbReference type="EMBL" id="WTUZ01000040">
    <property type="protein sequence ID" value="MZQ86925.1"/>
    <property type="molecule type" value="Genomic_DNA"/>
</dbReference>
<evidence type="ECO:0000313" key="7">
    <source>
        <dbReference type="Proteomes" id="UP000481087"/>
    </source>
</evidence>
<dbReference type="PANTHER" id="PTHR47053:SF1">
    <property type="entry name" value="MUREIN DD-ENDOPEPTIDASE MEPH-RELATED"/>
    <property type="match status" value="1"/>
</dbReference>
<comment type="similarity">
    <text evidence="1">Belongs to the peptidase C40 family.</text>
</comment>
<dbReference type="Gene3D" id="3.90.1720.10">
    <property type="entry name" value="endopeptidase domain like (from Nostoc punctiforme)"/>
    <property type="match status" value="1"/>
</dbReference>
<dbReference type="PANTHER" id="PTHR47053">
    <property type="entry name" value="MUREIN DD-ENDOPEPTIDASE MEPH-RELATED"/>
    <property type="match status" value="1"/>
</dbReference>
<proteinExistence type="inferred from homology"/>
<dbReference type="AlphaFoldDB" id="A0A6L8V9H7"/>
<evidence type="ECO:0000256" key="3">
    <source>
        <dbReference type="ARBA" id="ARBA00022801"/>
    </source>
</evidence>
<name>A0A6L8V9H7_9BACL</name>
<organism evidence="6 7">
    <name type="scientific">Paenibacillus silvestris</name>
    <dbReference type="NCBI Taxonomy" id="2606219"/>
    <lineage>
        <taxon>Bacteria</taxon>
        <taxon>Bacillati</taxon>
        <taxon>Bacillota</taxon>
        <taxon>Bacilli</taxon>
        <taxon>Bacillales</taxon>
        <taxon>Paenibacillaceae</taxon>
        <taxon>Paenibacillus</taxon>
    </lineage>
</organism>
<evidence type="ECO:0000256" key="4">
    <source>
        <dbReference type="ARBA" id="ARBA00022807"/>
    </source>
</evidence>
<keyword evidence="7" id="KW-1185">Reference proteome</keyword>
<dbReference type="Pfam" id="PF00877">
    <property type="entry name" value="NLPC_P60"/>
    <property type="match status" value="1"/>
</dbReference>
<evidence type="ECO:0000256" key="1">
    <source>
        <dbReference type="ARBA" id="ARBA00007074"/>
    </source>
</evidence>
<evidence type="ECO:0000256" key="2">
    <source>
        <dbReference type="ARBA" id="ARBA00022670"/>
    </source>
</evidence>